<accession>A0A327VUN7</accession>
<proteinExistence type="predicted"/>
<keyword evidence="2" id="KW-1185">Reference proteome</keyword>
<comment type="caution">
    <text evidence="1">The sequence shown here is derived from an EMBL/GenBank/DDBJ whole genome shotgun (WGS) entry which is preliminary data.</text>
</comment>
<dbReference type="AlphaFoldDB" id="A0A327VUN7"/>
<organism evidence="1 2">
    <name type="scientific">Chitinophaga dinghuensis</name>
    <dbReference type="NCBI Taxonomy" id="1539050"/>
    <lineage>
        <taxon>Bacteria</taxon>
        <taxon>Pseudomonadati</taxon>
        <taxon>Bacteroidota</taxon>
        <taxon>Chitinophagia</taxon>
        <taxon>Chitinophagales</taxon>
        <taxon>Chitinophagaceae</taxon>
        <taxon>Chitinophaga</taxon>
    </lineage>
</organism>
<dbReference type="RefSeq" id="WP_111593446.1">
    <property type="nucleotide sequence ID" value="NZ_QLMA01000006.1"/>
</dbReference>
<gene>
    <name evidence="1" type="ORF">CLV59_10620</name>
</gene>
<dbReference type="EMBL" id="QLMA01000006">
    <property type="protein sequence ID" value="RAJ78960.1"/>
    <property type="molecule type" value="Genomic_DNA"/>
</dbReference>
<protein>
    <submittedName>
        <fullName evidence="1">Uncharacterized protein</fullName>
    </submittedName>
</protein>
<name>A0A327VUN7_9BACT</name>
<evidence type="ECO:0000313" key="2">
    <source>
        <dbReference type="Proteomes" id="UP000249819"/>
    </source>
</evidence>
<sequence length="149" mass="17962">MKEVLTQEVDIQLCKLLSDQNFLHHFHWCLRDLIIDYFRVNAVREEWFLYLIDDSQKFVVFLQSVQIPDIVNIQYKKLRSMHLLDLVKEVDMRRLNKGIQRLFSSHATDKPASSEWWPLLAVSMPSIIEFLEETEIYLFSFYEPFNYVL</sequence>
<evidence type="ECO:0000313" key="1">
    <source>
        <dbReference type="EMBL" id="RAJ78960.1"/>
    </source>
</evidence>
<reference evidence="1 2" key="1">
    <citation type="submission" date="2018-06" db="EMBL/GenBank/DDBJ databases">
        <title>Genomic Encyclopedia of Archaeal and Bacterial Type Strains, Phase II (KMG-II): from individual species to whole genera.</title>
        <authorList>
            <person name="Goeker M."/>
        </authorList>
    </citation>
    <scope>NUCLEOTIDE SEQUENCE [LARGE SCALE GENOMIC DNA]</scope>
    <source>
        <strain evidence="1 2">DSM 29821</strain>
    </source>
</reference>
<dbReference type="Proteomes" id="UP000249819">
    <property type="component" value="Unassembled WGS sequence"/>
</dbReference>